<dbReference type="PIRSF" id="PIRSF003113">
    <property type="entry name" value="BolA"/>
    <property type="match status" value="1"/>
</dbReference>
<dbReference type="PANTHER" id="PTHR46229">
    <property type="entry name" value="BOLA TRANSCRIPTION REGULATOR"/>
    <property type="match status" value="1"/>
</dbReference>
<dbReference type="InterPro" id="IPR036065">
    <property type="entry name" value="BolA-like_sf"/>
</dbReference>
<dbReference type="EMBL" id="JACXWD010000040">
    <property type="protein sequence ID" value="MBD3868714.1"/>
    <property type="molecule type" value="Genomic_DNA"/>
</dbReference>
<evidence type="ECO:0000256" key="2">
    <source>
        <dbReference type="RuleBase" id="RU003860"/>
    </source>
</evidence>
<comment type="caution">
    <text evidence="3">The sequence shown here is derived from an EMBL/GenBank/DDBJ whole genome shotgun (WGS) entry which is preliminary data.</text>
</comment>
<proteinExistence type="inferred from homology"/>
<organism evidence="3 4">
    <name type="scientific">Candidatus Polarisedimenticola svalbardensis</name>
    <dbReference type="NCBI Taxonomy" id="2886004"/>
    <lineage>
        <taxon>Bacteria</taxon>
        <taxon>Pseudomonadati</taxon>
        <taxon>Acidobacteriota</taxon>
        <taxon>Candidatus Polarisedimenticolia</taxon>
        <taxon>Candidatus Polarisedimenticolales</taxon>
        <taxon>Candidatus Polarisedimenticolaceae</taxon>
        <taxon>Candidatus Polarisedimenticola</taxon>
    </lineage>
</organism>
<protein>
    <submittedName>
        <fullName evidence="3">BolA/IbaG family iron-sulfur metabolism protein</fullName>
    </submittedName>
</protein>
<comment type="similarity">
    <text evidence="1 2">Belongs to the BolA/IbaG family.</text>
</comment>
<dbReference type="PANTHER" id="PTHR46229:SF2">
    <property type="entry name" value="BOLA-LIKE PROTEIN 1"/>
    <property type="match status" value="1"/>
</dbReference>
<sequence>MHEPNTVSPDEVRQRIEYALPGAEVKVETFRGHDHFQAEVAAVQFHGKSLVQQHRLVYEALDGLLGDAMHALALKTKIKE</sequence>
<evidence type="ECO:0000256" key="1">
    <source>
        <dbReference type="ARBA" id="ARBA00005578"/>
    </source>
</evidence>
<name>A0A8J7CEW0_9BACT</name>
<gene>
    <name evidence="3" type="ORF">IFK94_11365</name>
</gene>
<dbReference type="Gene3D" id="3.30.300.90">
    <property type="entry name" value="BolA-like"/>
    <property type="match status" value="1"/>
</dbReference>
<dbReference type="InterPro" id="IPR050961">
    <property type="entry name" value="BolA/IbaG_stress_morph_reg"/>
</dbReference>
<dbReference type="Pfam" id="PF01722">
    <property type="entry name" value="BolA"/>
    <property type="match status" value="1"/>
</dbReference>
<evidence type="ECO:0000313" key="3">
    <source>
        <dbReference type="EMBL" id="MBD3868714.1"/>
    </source>
</evidence>
<evidence type="ECO:0000313" key="4">
    <source>
        <dbReference type="Proteomes" id="UP000648239"/>
    </source>
</evidence>
<dbReference type="AlphaFoldDB" id="A0A8J7CEW0"/>
<reference evidence="3 4" key="1">
    <citation type="submission" date="2020-08" db="EMBL/GenBank/DDBJ databases">
        <title>Acidobacteriota in marine sediments use diverse sulfur dissimilation pathways.</title>
        <authorList>
            <person name="Wasmund K."/>
        </authorList>
    </citation>
    <scope>NUCLEOTIDE SEQUENCE [LARGE SCALE GENOMIC DNA]</scope>
    <source>
        <strain evidence="3">MAG AM4</strain>
    </source>
</reference>
<dbReference type="Proteomes" id="UP000648239">
    <property type="component" value="Unassembled WGS sequence"/>
</dbReference>
<dbReference type="InterPro" id="IPR002634">
    <property type="entry name" value="BolA"/>
</dbReference>
<dbReference type="SUPFAM" id="SSF82657">
    <property type="entry name" value="BolA-like"/>
    <property type="match status" value="1"/>
</dbReference>
<accession>A0A8J7CEW0</accession>